<dbReference type="EMBL" id="LAZR01000528">
    <property type="protein sequence ID" value="KKN65307.1"/>
    <property type="molecule type" value="Genomic_DNA"/>
</dbReference>
<proteinExistence type="predicted"/>
<accession>A0A0F9SS15</accession>
<reference evidence="2" key="1">
    <citation type="journal article" date="2015" name="Nature">
        <title>Complex archaea that bridge the gap between prokaryotes and eukaryotes.</title>
        <authorList>
            <person name="Spang A."/>
            <person name="Saw J.H."/>
            <person name="Jorgensen S.L."/>
            <person name="Zaremba-Niedzwiedzka K."/>
            <person name="Martijn J."/>
            <person name="Lind A.E."/>
            <person name="van Eijk R."/>
            <person name="Schleper C."/>
            <person name="Guy L."/>
            <person name="Ettema T.J."/>
        </authorList>
    </citation>
    <scope>NUCLEOTIDE SEQUENCE</scope>
</reference>
<dbReference type="AlphaFoldDB" id="A0A0F9SS15"/>
<organism evidence="2">
    <name type="scientific">marine sediment metagenome</name>
    <dbReference type="NCBI Taxonomy" id="412755"/>
    <lineage>
        <taxon>unclassified sequences</taxon>
        <taxon>metagenomes</taxon>
        <taxon>ecological metagenomes</taxon>
    </lineage>
</organism>
<protein>
    <submittedName>
        <fullName evidence="2">Uncharacterized protein</fullName>
    </submittedName>
</protein>
<gene>
    <name evidence="2" type="ORF">LCGC14_0482900</name>
</gene>
<sequence>MAKRLSVHSKHVQIKIVGPVASFAASRIQRFSTNADQPTNTIDELGNPNHAGTSRDIPNVTITFQAMDVGIKVISVLTGQDENSFPAAGVNIATGDSAMKEIDIVGYVKSETASDYVKSLHLRRCRIQSFTFNYTVDGDSTEEYTAVGSAKRWFTTDVMVELFSSGAGPFALGETEIVLKNGDSALSVIKDGVYLEEVSVAPAVGEYRITGSAVNLNAGDPVATQMLVVYQASPAGNNWADINELDAIPAAIRGKDVSVSVGGTAQVRVQAVSVTANFNPQAIREMGRRDVVGYREQIPEVTGTITVLDTDTELIEFFTVGEFDGGDTEFVIGGCSVSGAALELQLLDPSDCEDPITVLKTVYLDEIVITSEGFTSNVNDNATQTFDYRSETGSVVVYSGARP</sequence>
<comment type="caution">
    <text evidence="2">The sequence shown here is derived from an EMBL/GenBank/DDBJ whole genome shotgun (WGS) entry which is preliminary data.</text>
</comment>
<feature type="region of interest" description="Disordered" evidence="1">
    <location>
        <begin position="36"/>
        <end position="56"/>
    </location>
</feature>
<evidence type="ECO:0000256" key="1">
    <source>
        <dbReference type="SAM" id="MobiDB-lite"/>
    </source>
</evidence>
<evidence type="ECO:0000313" key="2">
    <source>
        <dbReference type="EMBL" id="KKN65307.1"/>
    </source>
</evidence>
<name>A0A0F9SS15_9ZZZZ</name>